<sequence length="403" mass="45699">MCSAFSEVVAARRKAAARDKNRNKEYLFGVISPDDVEWAKNALDDSVQVKRYTAREVDQDRVSTVESETVPALDGLSDECVQTKHTSIKDLIENVQQLSLKLGAEGRQRESLEQQVEQLREQNRQLMSQMEASESNAEAANAYAAALEAIKALDVKDFGQNCEQIMDAIYSVICDAFGPDNNLALLFEEMADIYLKAESKHELEIQAMQKQIDFLTQFENVIKGEVKPNAKTLDSLVEQLKATKEESAAEITALRKQVEYLKSENQRLQKQKKALEQGFETEKQELNVVVRGHQDRYNQMLQDQAQLLSQLPLLKLTPTDRPAEDGVLRQSGTNTLEALVSALYRKDSETQKLVKRKDDVIQQQQSTINKLEARLKEWEADAILWLDYVNQSSAKKKGMLKEN</sequence>
<reference evidence="2 3" key="1">
    <citation type="journal article" date="2017" name="BMC Genomics">
        <title>Whole-genome assembly of Babesia ovata and comparative genomics between closely related pathogens.</title>
        <authorList>
            <person name="Yamagishi J."/>
            <person name="Asada M."/>
            <person name="Hakimi H."/>
            <person name="Tanaka T.Q."/>
            <person name="Sugimoto C."/>
            <person name="Kawazu S."/>
        </authorList>
    </citation>
    <scope>NUCLEOTIDE SEQUENCE [LARGE SCALE GENOMIC DNA]</scope>
    <source>
        <strain evidence="2 3">Miyake</strain>
    </source>
</reference>
<evidence type="ECO:0000313" key="3">
    <source>
        <dbReference type="Proteomes" id="UP000236319"/>
    </source>
</evidence>
<dbReference type="EMBL" id="BDSA01000001">
    <property type="protein sequence ID" value="GBE59213.1"/>
    <property type="molecule type" value="Genomic_DNA"/>
</dbReference>
<dbReference type="VEuPathDB" id="PiroplasmaDB:BOVATA_007060"/>
<keyword evidence="3" id="KW-1185">Reference proteome</keyword>
<accession>A0A2H6K888</accession>
<dbReference type="GeneID" id="39872983"/>
<gene>
    <name evidence="2" type="ORF">BOVATA_007060</name>
</gene>
<dbReference type="Proteomes" id="UP000236319">
    <property type="component" value="Unassembled WGS sequence"/>
</dbReference>
<dbReference type="OrthoDB" id="361087at2759"/>
<feature type="coiled-coil region" evidence="1">
    <location>
        <begin position="237"/>
        <end position="285"/>
    </location>
</feature>
<keyword evidence="1" id="KW-0175">Coiled coil</keyword>
<name>A0A2H6K888_9APIC</name>
<comment type="caution">
    <text evidence="2">The sequence shown here is derived from an EMBL/GenBank/DDBJ whole genome shotgun (WGS) entry which is preliminary data.</text>
</comment>
<evidence type="ECO:0000313" key="2">
    <source>
        <dbReference type="EMBL" id="GBE59213.1"/>
    </source>
</evidence>
<dbReference type="AlphaFoldDB" id="A0A2H6K888"/>
<proteinExistence type="predicted"/>
<evidence type="ECO:0000256" key="1">
    <source>
        <dbReference type="SAM" id="Coils"/>
    </source>
</evidence>
<organism evidence="2 3">
    <name type="scientific">Babesia ovata</name>
    <dbReference type="NCBI Taxonomy" id="189622"/>
    <lineage>
        <taxon>Eukaryota</taxon>
        <taxon>Sar</taxon>
        <taxon>Alveolata</taxon>
        <taxon>Apicomplexa</taxon>
        <taxon>Aconoidasida</taxon>
        <taxon>Piroplasmida</taxon>
        <taxon>Babesiidae</taxon>
        <taxon>Babesia</taxon>
    </lineage>
</organism>
<feature type="coiled-coil region" evidence="1">
    <location>
        <begin position="354"/>
        <end position="381"/>
    </location>
</feature>
<dbReference type="RefSeq" id="XP_028865456.1">
    <property type="nucleotide sequence ID" value="XM_029009623.1"/>
</dbReference>
<feature type="coiled-coil region" evidence="1">
    <location>
        <begin position="95"/>
        <end position="136"/>
    </location>
</feature>
<protein>
    <submittedName>
        <fullName evidence="2">Leucine-rich repeat, putative</fullName>
    </submittedName>
</protein>